<feature type="non-terminal residue" evidence="1">
    <location>
        <position position="1"/>
    </location>
</feature>
<organism evidence="1">
    <name type="scientific">marine sediment metagenome</name>
    <dbReference type="NCBI Taxonomy" id="412755"/>
    <lineage>
        <taxon>unclassified sequences</taxon>
        <taxon>metagenomes</taxon>
        <taxon>ecological metagenomes</taxon>
    </lineage>
</organism>
<accession>X1DE88</accession>
<proteinExistence type="predicted"/>
<sequence length="141" mass="15813">FKVYRRHPDRIIPFYKADPRNGNNSPDTDFSWVLEEYKEAGCKGVGELTANLYIDDPRYKNLFYQCGKAGLPVIFHLAVKIGGVYGLVDDKGLPRLEKILSELPDTIFIGHAMGFWSEISSEVDEETRGGYPKGSIKSPGI</sequence>
<evidence type="ECO:0000313" key="1">
    <source>
        <dbReference type="EMBL" id="GAH18502.1"/>
    </source>
</evidence>
<dbReference type="Gene3D" id="3.20.20.140">
    <property type="entry name" value="Metal-dependent hydrolases"/>
    <property type="match status" value="1"/>
</dbReference>
<dbReference type="SUPFAM" id="SSF51556">
    <property type="entry name" value="Metallo-dependent hydrolases"/>
    <property type="match status" value="1"/>
</dbReference>
<dbReference type="InterPro" id="IPR032466">
    <property type="entry name" value="Metal_Hydrolase"/>
</dbReference>
<evidence type="ECO:0008006" key="2">
    <source>
        <dbReference type="Google" id="ProtNLM"/>
    </source>
</evidence>
<name>X1DE88_9ZZZZ</name>
<protein>
    <recommendedName>
        <fullName evidence="2">Amidohydrolase-related domain-containing protein</fullName>
    </recommendedName>
</protein>
<gene>
    <name evidence="1" type="ORF">S03H2_08361</name>
</gene>
<dbReference type="AlphaFoldDB" id="X1DE88"/>
<comment type="caution">
    <text evidence="1">The sequence shown here is derived from an EMBL/GenBank/DDBJ whole genome shotgun (WGS) entry which is preliminary data.</text>
</comment>
<dbReference type="EMBL" id="BARU01004054">
    <property type="protein sequence ID" value="GAH18502.1"/>
    <property type="molecule type" value="Genomic_DNA"/>
</dbReference>
<reference evidence="1" key="1">
    <citation type="journal article" date="2014" name="Front. Microbiol.">
        <title>High frequency of phylogenetically diverse reductive dehalogenase-homologous genes in deep subseafloor sedimentary metagenomes.</title>
        <authorList>
            <person name="Kawai M."/>
            <person name="Futagami T."/>
            <person name="Toyoda A."/>
            <person name="Takaki Y."/>
            <person name="Nishi S."/>
            <person name="Hori S."/>
            <person name="Arai W."/>
            <person name="Tsubouchi T."/>
            <person name="Morono Y."/>
            <person name="Uchiyama I."/>
            <person name="Ito T."/>
            <person name="Fujiyama A."/>
            <person name="Inagaki F."/>
            <person name="Takami H."/>
        </authorList>
    </citation>
    <scope>NUCLEOTIDE SEQUENCE</scope>
    <source>
        <strain evidence="1">Expedition CK06-06</strain>
    </source>
</reference>